<organism evidence="6 7">
    <name type="scientific">Leucobacter komagatae</name>
    <dbReference type="NCBI Taxonomy" id="55969"/>
    <lineage>
        <taxon>Bacteria</taxon>
        <taxon>Bacillati</taxon>
        <taxon>Actinomycetota</taxon>
        <taxon>Actinomycetes</taxon>
        <taxon>Micrococcales</taxon>
        <taxon>Microbacteriaceae</taxon>
        <taxon>Leucobacter</taxon>
    </lineage>
</organism>
<feature type="domain" description="Malonyl-CoA:ACP transacylase (MAT)" evidence="5">
    <location>
        <begin position="18"/>
        <end position="317"/>
    </location>
</feature>
<dbReference type="Gene3D" id="3.30.70.250">
    <property type="entry name" value="Malonyl-CoA ACP transacylase, ACP-binding"/>
    <property type="match status" value="1"/>
</dbReference>
<gene>
    <name evidence="6" type="ORF">FB468_0623</name>
</gene>
<dbReference type="SMART" id="SM00827">
    <property type="entry name" value="PKS_AT"/>
    <property type="match status" value="1"/>
</dbReference>
<proteinExistence type="predicted"/>
<dbReference type="SUPFAM" id="SSF52151">
    <property type="entry name" value="FabD/lysophospholipase-like"/>
    <property type="match status" value="1"/>
</dbReference>
<dbReference type="GO" id="GO:0005829">
    <property type="term" value="C:cytosol"/>
    <property type="evidence" value="ECO:0007669"/>
    <property type="project" value="TreeGrafter"/>
</dbReference>
<evidence type="ECO:0000256" key="3">
    <source>
        <dbReference type="ARBA" id="ARBA00023315"/>
    </source>
</evidence>
<evidence type="ECO:0000259" key="5">
    <source>
        <dbReference type="SMART" id="SM00827"/>
    </source>
</evidence>
<evidence type="ECO:0000256" key="1">
    <source>
        <dbReference type="ARBA" id="ARBA00013258"/>
    </source>
</evidence>
<evidence type="ECO:0000313" key="6">
    <source>
        <dbReference type="EMBL" id="TQL42621.1"/>
    </source>
</evidence>
<accession>A0A542Y3H8</accession>
<dbReference type="GO" id="GO:0004314">
    <property type="term" value="F:[acyl-carrier-protein] S-malonyltransferase activity"/>
    <property type="evidence" value="ECO:0007669"/>
    <property type="project" value="UniProtKB-EC"/>
</dbReference>
<name>A0A542Y3H8_9MICO</name>
<evidence type="ECO:0000256" key="4">
    <source>
        <dbReference type="ARBA" id="ARBA00048462"/>
    </source>
</evidence>
<protein>
    <recommendedName>
        <fullName evidence="1">[acyl-carrier-protein] S-malonyltransferase</fullName>
        <ecNumber evidence="1">2.3.1.39</ecNumber>
    </recommendedName>
</protein>
<keyword evidence="3" id="KW-0012">Acyltransferase</keyword>
<evidence type="ECO:0000313" key="7">
    <source>
        <dbReference type="Proteomes" id="UP000319094"/>
    </source>
</evidence>
<dbReference type="InterPro" id="IPR001227">
    <property type="entry name" value="Ac_transferase_dom_sf"/>
</dbReference>
<keyword evidence="7" id="KW-1185">Reference proteome</keyword>
<dbReference type="EC" id="2.3.1.39" evidence="1"/>
<dbReference type="EMBL" id="VFON01000001">
    <property type="protein sequence ID" value="TQL42621.1"/>
    <property type="molecule type" value="Genomic_DNA"/>
</dbReference>
<reference evidence="6 7" key="1">
    <citation type="submission" date="2019-06" db="EMBL/GenBank/DDBJ databases">
        <title>Sequencing the genomes of 1000 actinobacteria strains.</title>
        <authorList>
            <person name="Klenk H.-P."/>
        </authorList>
    </citation>
    <scope>NUCLEOTIDE SEQUENCE [LARGE SCALE GENOMIC DNA]</scope>
    <source>
        <strain evidence="6 7">DSM 8803</strain>
    </source>
</reference>
<dbReference type="Pfam" id="PF00698">
    <property type="entry name" value="Acyl_transf_1"/>
    <property type="match status" value="1"/>
</dbReference>
<dbReference type="InterPro" id="IPR016036">
    <property type="entry name" value="Malonyl_transacylase_ACP-bd"/>
</dbReference>
<dbReference type="Proteomes" id="UP000319094">
    <property type="component" value="Unassembled WGS sequence"/>
</dbReference>
<dbReference type="PANTHER" id="PTHR42681:SF1">
    <property type="entry name" value="MALONYL-COA-ACYL CARRIER PROTEIN TRANSACYLASE, MITOCHONDRIAL"/>
    <property type="match status" value="1"/>
</dbReference>
<keyword evidence="2 6" id="KW-0808">Transferase</keyword>
<dbReference type="InterPro" id="IPR050858">
    <property type="entry name" value="Mal-CoA-ACP_Trans/PKS_FabD"/>
</dbReference>
<dbReference type="AlphaFoldDB" id="A0A542Y3H8"/>
<dbReference type="InterPro" id="IPR014043">
    <property type="entry name" value="Acyl_transferase_dom"/>
</dbReference>
<dbReference type="SUPFAM" id="SSF55048">
    <property type="entry name" value="Probable ACP-binding domain of malonyl-CoA ACP transacylase"/>
    <property type="match status" value="1"/>
</dbReference>
<dbReference type="GO" id="GO:0006633">
    <property type="term" value="P:fatty acid biosynthetic process"/>
    <property type="evidence" value="ECO:0007669"/>
    <property type="project" value="TreeGrafter"/>
</dbReference>
<sequence>MQPVRLASEKLIDVIVIACPGQGSQTPGFLSDWIEDADSRAFLEAASEASGVDLLRHGTESDADTIRATEIAQPLIVAASILSWRALAARADLSQVGVAGHSVGEFAAAAAAQVMSETDAMRLVGVRGRAMAEAAAAEQTGMSAVVGGVEADVLAAIEAAGLTPANRNGGGQIVAAGSLAGLASLGENAPRGARVIQLQVAGAFHTSYMASAVPVLAETAATTEVSNPTHKLWSNADGGLVTEGTSFRDSLVSQIANPVRWDACMDSFQAAGITGLIELTPAGALTGIAKRGLKGIPAVAVKTPADLEAAVQLLTDAA</sequence>
<evidence type="ECO:0000256" key="2">
    <source>
        <dbReference type="ARBA" id="ARBA00022679"/>
    </source>
</evidence>
<dbReference type="STRING" id="55969.SD72_05865"/>
<comment type="caution">
    <text evidence="6">The sequence shown here is derived from an EMBL/GenBank/DDBJ whole genome shotgun (WGS) entry which is preliminary data.</text>
</comment>
<comment type="catalytic activity">
    <reaction evidence="4">
        <text>holo-[ACP] + malonyl-CoA = malonyl-[ACP] + CoA</text>
        <dbReference type="Rhea" id="RHEA:41792"/>
        <dbReference type="Rhea" id="RHEA-COMP:9623"/>
        <dbReference type="Rhea" id="RHEA-COMP:9685"/>
        <dbReference type="ChEBI" id="CHEBI:57287"/>
        <dbReference type="ChEBI" id="CHEBI:57384"/>
        <dbReference type="ChEBI" id="CHEBI:64479"/>
        <dbReference type="ChEBI" id="CHEBI:78449"/>
        <dbReference type="EC" id="2.3.1.39"/>
    </reaction>
</comment>
<dbReference type="InterPro" id="IPR016035">
    <property type="entry name" value="Acyl_Trfase/lysoPLipase"/>
</dbReference>
<dbReference type="PANTHER" id="PTHR42681">
    <property type="entry name" value="MALONYL-COA-ACYL CARRIER PROTEIN TRANSACYLASE, MITOCHONDRIAL"/>
    <property type="match status" value="1"/>
</dbReference>
<dbReference type="Gene3D" id="3.40.366.10">
    <property type="entry name" value="Malonyl-Coenzyme A Acyl Carrier Protein, domain 2"/>
    <property type="match status" value="1"/>
</dbReference>